<dbReference type="InterPro" id="IPR015854">
    <property type="entry name" value="ABC_transpr_LolD-like"/>
</dbReference>
<dbReference type="GO" id="GO:0005886">
    <property type="term" value="C:plasma membrane"/>
    <property type="evidence" value="ECO:0007669"/>
    <property type="project" value="TreeGrafter"/>
</dbReference>
<dbReference type="PANTHER" id="PTHR24220">
    <property type="entry name" value="IMPORT ATP-BINDING PROTEIN"/>
    <property type="match status" value="1"/>
</dbReference>
<dbReference type="PROSITE" id="PS50893">
    <property type="entry name" value="ABC_TRANSPORTER_2"/>
    <property type="match status" value="1"/>
</dbReference>
<evidence type="ECO:0000256" key="3">
    <source>
        <dbReference type="ARBA" id="ARBA00022741"/>
    </source>
</evidence>
<evidence type="ECO:0000313" key="7">
    <source>
        <dbReference type="Proteomes" id="UP000001301"/>
    </source>
</evidence>
<keyword evidence="4 6" id="KW-0067">ATP-binding</keyword>
<dbReference type="InterPro" id="IPR003593">
    <property type="entry name" value="AAA+_ATPase"/>
</dbReference>
<dbReference type="InterPro" id="IPR003439">
    <property type="entry name" value="ABC_transporter-like_ATP-bd"/>
</dbReference>
<proteinExistence type="inferred from homology"/>
<dbReference type="Gene3D" id="3.40.50.300">
    <property type="entry name" value="P-loop containing nucleotide triphosphate hydrolases"/>
    <property type="match status" value="1"/>
</dbReference>
<dbReference type="Pfam" id="PF00005">
    <property type="entry name" value="ABC_tran"/>
    <property type="match status" value="1"/>
</dbReference>
<dbReference type="Proteomes" id="UP000001301">
    <property type="component" value="Chromosome"/>
</dbReference>
<dbReference type="KEGG" id="btk:BT9727_1601"/>
<dbReference type="SUPFAM" id="SSF52540">
    <property type="entry name" value="P-loop containing nucleoside triphosphate hydrolases"/>
    <property type="match status" value="1"/>
</dbReference>
<organism evidence="6 7">
    <name type="scientific">Bacillus thuringiensis subsp. konkukian (strain 97-27)</name>
    <dbReference type="NCBI Taxonomy" id="281309"/>
    <lineage>
        <taxon>Bacteria</taxon>
        <taxon>Bacillati</taxon>
        <taxon>Bacillota</taxon>
        <taxon>Bacilli</taxon>
        <taxon>Bacillales</taxon>
        <taxon>Bacillaceae</taxon>
        <taxon>Bacillus</taxon>
        <taxon>Bacillus cereus group</taxon>
    </lineage>
</organism>
<feature type="domain" description="ABC transporter" evidence="5">
    <location>
        <begin position="2"/>
        <end position="223"/>
    </location>
</feature>
<dbReference type="FunFam" id="3.40.50.300:FF:000032">
    <property type="entry name" value="Export ABC transporter ATP-binding protein"/>
    <property type="match status" value="1"/>
</dbReference>
<evidence type="ECO:0000256" key="2">
    <source>
        <dbReference type="ARBA" id="ARBA00022448"/>
    </source>
</evidence>
<evidence type="ECO:0000256" key="4">
    <source>
        <dbReference type="ARBA" id="ARBA00022840"/>
    </source>
</evidence>
<evidence type="ECO:0000313" key="6">
    <source>
        <dbReference type="EMBL" id="AAT59552.1"/>
    </source>
</evidence>
<evidence type="ECO:0000256" key="1">
    <source>
        <dbReference type="ARBA" id="ARBA00005417"/>
    </source>
</evidence>
<dbReference type="HOGENOM" id="CLU_000604_1_22_9"/>
<accession>Q6HKJ3</accession>
<dbReference type="EMBL" id="AE017355">
    <property type="protein sequence ID" value="AAT59552.1"/>
    <property type="molecule type" value="Genomic_DNA"/>
</dbReference>
<dbReference type="InterPro" id="IPR027417">
    <property type="entry name" value="P-loop_NTPase"/>
</dbReference>
<reference evidence="6 7" key="1">
    <citation type="journal article" date="2006" name="J. Bacteriol.">
        <title>Pathogenomic sequence analysis of Bacillus cereus and Bacillus thuringiensis isolates closely related to Bacillus anthracis.</title>
        <authorList>
            <person name="Han C.S."/>
            <person name="Xie G."/>
            <person name="Challacombe J.F."/>
            <person name="Altherr M.R."/>
            <person name="Bhotika S.S."/>
            <person name="Brown N."/>
            <person name="Bruce D."/>
            <person name="Campbell C.S."/>
            <person name="Campbell M.L."/>
            <person name="Chen J."/>
            <person name="Chertkov O."/>
            <person name="Cleland C."/>
            <person name="Dimitrijevic M."/>
            <person name="Doggett N.A."/>
            <person name="Fawcett J.J."/>
            <person name="Glavina T."/>
            <person name="Goodwin L.A."/>
            <person name="Green L.D."/>
            <person name="Hill K.K."/>
            <person name="Hitchcock P."/>
            <person name="Jackson P.J."/>
            <person name="Keim P."/>
            <person name="Kewalramani A.R."/>
            <person name="Longmire J."/>
            <person name="Lucas S."/>
            <person name="Malfatti S."/>
            <person name="McMurry K."/>
            <person name="Meincke L.J."/>
            <person name="Misra M."/>
            <person name="Moseman B.L."/>
            <person name="Mundt M."/>
            <person name="Munk A.C."/>
            <person name="Okinaka R.T."/>
            <person name="Parson-Quintana B."/>
            <person name="Reilly L.P."/>
            <person name="Richardson P."/>
            <person name="Robinson D.L."/>
            <person name="Rubin E."/>
            <person name="Saunders E."/>
            <person name="Tapia R."/>
            <person name="Tesmer J.G."/>
            <person name="Thayer N."/>
            <person name="Thompson L.S."/>
            <person name="Tice H."/>
            <person name="Ticknor L.O."/>
            <person name="Wills P.L."/>
            <person name="Brettin T.S."/>
            <person name="Gilna P."/>
        </authorList>
    </citation>
    <scope>NUCLEOTIDE SEQUENCE [LARGE SCALE GENOMIC DNA]</scope>
    <source>
        <strain evidence="6 7">97-27</strain>
    </source>
</reference>
<keyword evidence="2" id="KW-0813">Transport</keyword>
<dbReference type="SMART" id="SM00382">
    <property type="entry name" value="AAA"/>
    <property type="match status" value="1"/>
</dbReference>
<keyword evidence="3" id="KW-0547">Nucleotide-binding</keyword>
<dbReference type="InterPro" id="IPR017871">
    <property type="entry name" value="ABC_transporter-like_CS"/>
</dbReference>
<dbReference type="GO" id="GO:0005524">
    <property type="term" value="F:ATP binding"/>
    <property type="evidence" value="ECO:0007669"/>
    <property type="project" value="UniProtKB-KW"/>
</dbReference>
<evidence type="ECO:0000259" key="5">
    <source>
        <dbReference type="PROSITE" id="PS50893"/>
    </source>
</evidence>
<dbReference type="GO" id="GO:0098796">
    <property type="term" value="C:membrane protein complex"/>
    <property type="evidence" value="ECO:0007669"/>
    <property type="project" value="UniProtKB-ARBA"/>
</dbReference>
<dbReference type="CDD" id="cd03255">
    <property type="entry name" value="ABC_MJ0796_LolCDE_FtsE"/>
    <property type="match status" value="1"/>
</dbReference>
<dbReference type="PROSITE" id="PS00211">
    <property type="entry name" value="ABC_TRANSPORTER_1"/>
    <property type="match status" value="1"/>
</dbReference>
<gene>
    <name evidence="6" type="ordered locus">BT9727_1601</name>
</gene>
<protein>
    <submittedName>
        <fullName evidence="6">ABC transporter, ATP-binding protein</fullName>
    </submittedName>
</protein>
<dbReference type="PATRIC" id="fig|281309.8.peg.1686"/>
<dbReference type="RefSeq" id="WP_000620460.1">
    <property type="nucleotide sequence ID" value="NC_005957.1"/>
</dbReference>
<dbReference type="GO" id="GO:0016887">
    <property type="term" value="F:ATP hydrolysis activity"/>
    <property type="evidence" value="ECO:0007669"/>
    <property type="project" value="InterPro"/>
</dbReference>
<dbReference type="InterPro" id="IPR017911">
    <property type="entry name" value="MacB-like_ATP-bd"/>
</dbReference>
<name>Q6HKJ3_BACHK</name>
<sequence>MIRLVDLEKTYKAKMKEHTVLNKVNLTVEKGEMLAIMGRSGVGKSTLLHILAGLEKETSGKYYFQDKDITKLSYRELAVFRKNNIGFILQNHALIEEKNIFDNIALPLLYGGNSKKEIRSKVLTIMQELGLEDKTNQYPSELSGGESQRVAIARALINDPDVILADEPTGSLDEDTEQIILNLFKQINKLGKTFILVTHDETVAHICNRVIKIKDGDIHYESIE</sequence>
<dbReference type="GO" id="GO:0022857">
    <property type="term" value="F:transmembrane transporter activity"/>
    <property type="evidence" value="ECO:0007669"/>
    <property type="project" value="TreeGrafter"/>
</dbReference>
<dbReference type="AlphaFoldDB" id="Q6HKJ3"/>
<comment type="similarity">
    <text evidence="1">Belongs to the ABC transporter superfamily.</text>
</comment>